<organism evidence="2 3">
    <name type="scientific">Tsuneonella litorea</name>
    <dbReference type="NCBI Taxonomy" id="2976475"/>
    <lineage>
        <taxon>Bacteria</taxon>
        <taxon>Pseudomonadati</taxon>
        <taxon>Pseudomonadota</taxon>
        <taxon>Alphaproteobacteria</taxon>
        <taxon>Sphingomonadales</taxon>
        <taxon>Erythrobacteraceae</taxon>
        <taxon>Tsuneonella</taxon>
    </lineage>
</organism>
<accession>A0A9X2W079</accession>
<evidence type="ECO:0000313" key="2">
    <source>
        <dbReference type="EMBL" id="MCT2558119.1"/>
    </source>
</evidence>
<comment type="caution">
    <text evidence="2">The sequence shown here is derived from an EMBL/GenBank/DDBJ whole genome shotgun (WGS) entry which is preliminary data.</text>
</comment>
<dbReference type="Proteomes" id="UP001142648">
    <property type="component" value="Unassembled WGS sequence"/>
</dbReference>
<dbReference type="RefSeq" id="WP_259960918.1">
    <property type="nucleotide sequence ID" value="NZ_JAOAMV010000002.1"/>
</dbReference>
<proteinExistence type="predicted"/>
<dbReference type="PROSITE" id="PS51257">
    <property type="entry name" value="PROKAR_LIPOPROTEIN"/>
    <property type="match status" value="1"/>
</dbReference>
<protein>
    <recommendedName>
        <fullName evidence="4">Lipoprotein</fullName>
    </recommendedName>
</protein>
<evidence type="ECO:0000313" key="3">
    <source>
        <dbReference type="Proteomes" id="UP001142648"/>
    </source>
</evidence>
<sequence length="134" mass="14542">MINPTLRLAPVLLAVSLTGACAVVPNAPIVEGTPQPAGYAVPFDVPVRVGDLVLTPKKLVEDSRCPMNARCVWAGRVMVTTRIDGAGWRETKDLTLGEPYGTHDQVVALASVKPERTTQDAIEPRAYRFVYEAR</sequence>
<feature type="signal peptide" evidence="1">
    <location>
        <begin position="1"/>
        <end position="22"/>
    </location>
</feature>
<keyword evidence="3" id="KW-1185">Reference proteome</keyword>
<dbReference type="EMBL" id="JAOAMV010000002">
    <property type="protein sequence ID" value="MCT2558119.1"/>
    <property type="molecule type" value="Genomic_DNA"/>
</dbReference>
<reference evidence="2" key="1">
    <citation type="submission" date="2022-09" db="EMBL/GenBank/DDBJ databases">
        <title>The genome sequence of Tsuneonella sp. YG55.</title>
        <authorList>
            <person name="Liu Y."/>
        </authorList>
    </citation>
    <scope>NUCLEOTIDE SEQUENCE</scope>
    <source>
        <strain evidence="2">YG55</strain>
    </source>
</reference>
<gene>
    <name evidence="2" type="ORF">N0B51_03910</name>
</gene>
<evidence type="ECO:0008006" key="4">
    <source>
        <dbReference type="Google" id="ProtNLM"/>
    </source>
</evidence>
<feature type="chain" id="PRO_5040801707" description="Lipoprotein" evidence="1">
    <location>
        <begin position="23"/>
        <end position="134"/>
    </location>
</feature>
<name>A0A9X2W079_9SPHN</name>
<dbReference type="AlphaFoldDB" id="A0A9X2W079"/>
<keyword evidence="1" id="KW-0732">Signal</keyword>
<evidence type="ECO:0000256" key="1">
    <source>
        <dbReference type="SAM" id="SignalP"/>
    </source>
</evidence>